<dbReference type="InterPro" id="IPR003661">
    <property type="entry name" value="HisK_dim/P_dom"/>
</dbReference>
<evidence type="ECO:0000256" key="1">
    <source>
        <dbReference type="ARBA" id="ARBA00000085"/>
    </source>
</evidence>
<evidence type="ECO:0000256" key="2">
    <source>
        <dbReference type="ARBA" id="ARBA00004429"/>
    </source>
</evidence>
<evidence type="ECO:0000256" key="3">
    <source>
        <dbReference type="ARBA" id="ARBA00012438"/>
    </source>
</evidence>
<keyword evidence="16" id="KW-0175">Coiled coil</keyword>
<keyword evidence="9" id="KW-0547">Nucleotide-binding</keyword>
<dbReference type="InterPro" id="IPR036890">
    <property type="entry name" value="HATPase_C_sf"/>
</dbReference>
<dbReference type="Gene3D" id="3.30.565.10">
    <property type="entry name" value="Histidine kinase-like ATPase, C-terminal domain"/>
    <property type="match status" value="1"/>
</dbReference>
<evidence type="ECO:0000256" key="12">
    <source>
        <dbReference type="ARBA" id="ARBA00022989"/>
    </source>
</evidence>
<dbReference type="Gene3D" id="1.20.58.920">
    <property type="match status" value="1"/>
</dbReference>
<dbReference type="Proteomes" id="UP000050491">
    <property type="component" value="Unassembled WGS sequence"/>
</dbReference>
<keyword evidence="8 17" id="KW-0812">Transmembrane</keyword>
<dbReference type="GO" id="GO:0005886">
    <property type="term" value="C:plasma membrane"/>
    <property type="evidence" value="ECO:0007669"/>
    <property type="project" value="UniProtKB-SubCell"/>
</dbReference>
<keyword evidence="10" id="KW-0418">Kinase</keyword>
<evidence type="ECO:0000256" key="17">
    <source>
        <dbReference type="SAM" id="Phobius"/>
    </source>
</evidence>
<keyword evidence="14 17" id="KW-0472">Membrane</keyword>
<keyword evidence="12 17" id="KW-1133">Transmembrane helix</keyword>
<comment type="subcellular location">
    <subcellularLocation>
        <location evidence="2">Cell inner membrane</location>
        <topology evidence="2">Multi-pass membrane protein</topology>
    </subcellularLocation>
</comment>
<evidence type="ECO:0000313" key="20">
    <source>
        <dbReference type="EMBL" id="KQA98574.1"/>
    </source>
</evidence>
<dbReference type="InterPro" id="IPR038188">
    <property type="entry name" value="TorS_sensor_sf"/>
</dbReference>
<dbReference type="PROSITE" id="PS50109">
    <property type="entry name" value="HIS_KIN"/>
    <property type="match status" value="1"/>
</dbReference>
<dbReference type="SUPFAM" id="SSF47384">
    <property type="entry name" value="Homodimeric domain of signal transducing histidine kinase"/>
    <property type="match status" value="1"/>
</dbReference>
<keyword evidence="4" id="KW-1003">Cell membrane</keyword>
<evidence type="ECO:0000256" key="8">
    <source>
        <dbReference type="ARBA" id="ARBA00022692"/>
    </source>
</evidence>
<evidence type="ECO:0000259" key="19">
    <source>
        <dbReference type="PROSITE" id="PS50885"/>
    </source>
</evidence>
<evidence type="ECO:0000256" key="15">
    <source>
        <dbReference type="ARBA" id="ARBA00073143"/>
    </source>
</evidence>
<dbReference type="InterPro" id="IPR004358">
    <property type="entry name" value="Sig_transdc_His_kin-like_C"/>
</dbReference>
<dbReference type="InterPro" id="IPR005467">
    <property type="entry name" value="His_kinase_dom"/>
</dbReference>
<dbReference type="PATRIC" id="fig|1481663.12.peg.2213"/>
<dbReference type="InterPro" id="IPR036097">
    <property type="entry name" value="HisK_dim/P_sf"/>
</dbReference>
<dbReference type="Gene3D" id="6.10.340.10">
    <property type="match status" value="1"/>
</dbReference>
<dbReference type="PANTHER" id="PTHR43065">
    <property type="entry name" value="SENSOR HISTIDINE KINASE"/>
    <property type="match status" value="1"/>
</dbReference>
<keyword evidence="5" id="KW-0997">Cell inner membrane</keyword>
<evidence type="ECO:0000256" key="11">
    <source>
        <dbReference type="ARBA" id="ARBA00022840"/>
    </source>
</evidence>
<keyword evidence="6" id="KW-0597">Phosphoprotein</keyword>
<dbReference type="GO" id="GO:0005524">
    <property type="term" value="F:ATP binding"/>
    <property type="evidence" value="ECO:0007669"/>
    <property type="project" value="UniProtKB-KW"/>
</dbReference>
<evidence type="ECO:0000256" key="14">
    <source>
        <dbReference type="ARBA" id="ARBA00023136"/>
    </source>
</evidence>
<dbReference type="Pfam" id="PF02518">
    <property type="entry name" value="HATPase_c"/>
    <property type="match status" value="1"/>
</dbReference>
<evidence type="ECO:0000256" key="16">
    <source>
        <dbReference type="SAM" id="Coils"/>
    </source>
</evidence>
<dbReference type="CDD" id="cd00082">
    <property type="entry name" value="HisKA"/>
    <property type="match status" value="1"/>
</dbReference>
<name>A0A0Q0TEQ2_VIBMT</name>
<evidence type="ECO:0000256" key="7">
    <source>
        <dbReference type="ARBA" id="ARBA00022679"/>
    </source>
</evidence>
<dbReference type="PROSITE" id="PS50885">
    <property type="entry name" value="HAMP"/>
    <property type="match status" value="1"/>
</dbReference>
<dbReference type="InterPro" id="IPR017116">
    <property type="entry name" value="Sig_transdc_His_kinase_PgtB"/>
</dbReference>
<dbReference type="PRINTS" id="PR00344">
    <property type="entry name" value="BCTRLSENSOR"/>
</dbReference>
<feature type="domain" description="Histidine kinase" evidence="18">
    <location>
        <begin position="570"/>
        <end position="784"/>
    </location>
</feature>
<dbReference type="GO" id="GO:0000155">
    <property type="term" value="F:phosphorelay sensor kinase activity"/>
    <property type="evidence" value="ECO:0007669"/>
    <property type="project" value="InterPro"/>
</dbReference>
<keyword evidence="13" id="KW-0902">Two-component regulatory system</keyword>
<dbReference type="SUPFAM" id="SSF55874">
    <property type="entry name" value="ATPase domain of HSP90 chaperone/DNA topoisomerase II/histidine kinase"/>
    <property type="match status" value="1"/>
</dbReference>
<dbReference type="EMBL" id="LBGP01000021">
    <property type="protein sequence ID" value="KQA98574.1"/>
    <property type="molecule type" value="Genomic_DNA"/>
</dbReference>
<feature type="coiled-coil region" evidence="16">
    <location>
        <begin position="513"/>
        <end position="554"/>
    </location>
</feature>
<organism evidence="20 21">
    <name type="scientific">Vibrio metoecus</name>
    <dbReference type="NCBI Taxonomy" id="1481663"/>
    <lineage>
        <taxon>Bacteria</taxon>
        <taxon>Pseudomonadati</taxon>
        <taxon>Pseudomonadota</taxon>
        <taxon>Gammaproteobacteria</taxon>
        <taxon>Vibrionales</taxon>
        <taxon>Vibrionaceae</taxon>
        <taxon>Vibrio</taxon>
    </lineage>
</organism>
<dbReference type="Pfam" id="PF00672">
    <property type="entry name" value="HAMP"/>
    <property type="match status" value="1"/>
</dbReference>
<dbReference type="SMART" id="SM00387">
    <property type="entry name" value="HATPase_c"/>
    <property type="match status" value="1"/>
</dbReference>
<dbReference type="PANTHER" id="PTHR43065:SF10">
    <property type="entry name" value="PEROXIDE STRESS-ACTIVATED HISTIDINE KINASE MAK3"/>
    <property type="match status" value="1"/>
</dbReference>
<dbReference type="AlphaFoldDB" id="A0A0Q0TEQ2"/>
<evidence type="ECO:0000259" key="18">
    <source>
        <dbReference type="PROSITE" id="PS50109"/>
    </source>
</evidence>
<evidence type="ECO:0000256" key="9">
    <source>
        <dbReference type="ARBA" id="ARBA00022741"/>
    </source>
</evidence>
<evidence type="ECO:0000256" key="6">
    <source>
        <dbReference type="ARBA" id="ARBA00022553"/>
    </source>
</evidence>
<dbReference type="SMART" id="SM00304">
    <property type="entry name" value="HAMP"/>
    <property type="match status" value="1"/>
</dbReference>
<feature type="domain" description="HAMP" evidence="19">
    <location>
        <begin position="344"/>
        <end position="396"/>
    </location>
</feature>
<dbReference type="Pfam" id="PF00512">
    <property type="entry name" value="HisKA"/>
    <property type="match status" value="1"/>
</dbReference>
<reference evidence="20 21" key="1">
    <citation type="journal article" date="2015" name="Genome Biol. Evol.">
        <title>The Dynamics of Genetic Interactions between Vibrio metoecus and Vibrio cholerae, Two Close Relatives Co-Occurring in the Environment.</title>
        <authorList>
            <person name="Orata F.D."/>
            <person name="Kirchberger P.C."/>
            <person name="Meheust R."/>
            <person name="Barlow E.J."/>
            <person name="Tarr C.L."/>
            <person name="Boucher Y."/>
        </authorList>
    </citation>
    <scope>NUCLEOTIDE SEQUENCE [LARGE SCALE GENOMIC DNA]</scope>
    <source>
        <strain evidence="20 21">YB5B04</strain>
    </source>
</reference>
<sequence>MSLTTRHTIGARLLLAFAFSTSLLTIVSLVAWGTWSRLDYQVAELLNQSVPKYNTSYVLETRSSEIRRRIQLIVSATSKVTLNQQYQRLQEDFTAIHAALASLPQNEQQAALQQGYTELRQTTQQINDLVSARIDVDRRLALFAEQLDWLHQDIGMELSPMRQELQWQLERGGAAQPQAQVMFQTINLIQTILDGETQAFLFVDELLKAKHLTQVDNGMRVLQYRLDEINRLSQPLFSQPSSIAYQQLLEEWRNVLRLEGDFHHSLRDMVRLTQQLERTSEQLQIQLDQQHTAIADLVANADSLFVQVKKQTAQLVKEGNRVLLVCFGLSIGLSLLLMYYFVHKRIVGRLHRLSESLDAIIHNDLSHPITVDGKDEIGALSEQLILYGKKVEEMERTNALSLINNTQASLITCDLLGKIESANPSAMATLRLESIAQPLTLWSCFAEYIQPKVSQLFDKKGNLIQKGAESLTLSLGNSEKPHYLRLYLRRYNQGLQDKIIVTITDVTDQEHANRLLEQRVKEKTQSLREKNRELQAEVEERQRTEAHLKKTQGELIQAAKMAVVGQTMTSLAHELNQPLSAMSTYLFSARLALEETPQAQLSESLDHIESLTTRMGKIVNSLRQFARKNSSDETLQPIRLNSVVEQALVLVQTKARRQQVQLINELPDDLIVMADALSLEQVLINLIVNGCDASTTRAPAWVKLMVLGASSKGMLRIAVVDSGLGFEHDVVDKLFTPFTTTKEVGLGLGLSICQSLVEKMHGRIALASDLGKGAMVILELQQDEKYRTAD</sequence>
<comment type="catalytic activity">
    <reaction evidence="1">
        <text>ATP + protein L-histidine = ADP + protein N-phospho-L-histidine.</text>
        <dbReference type="EC" id="2.7.13.3"/>
    </reaction>
</comment>
<dbReference type="EC" id="2.7.13.3" evidence="3"/>
<dbReference type="SMART" id="SM00388">
    <property type="entry name" value="HisKA"/>
    <property type="match status" value="1"/>
</dbReference>
<feature type="transmembrane region" description="Helical" evidence="17">
    <location>
        <begin position="12"/>
        <end position="35"/>
    </location>
</feature>
<accession>A0A0Q0TEQ2</accession>
<dbReference type="InterPro" id="IPR003594">
    <property type="entry name" value="HATPase_dom"/>
</dbReference>
<evidence type="ECO:0000256" key="5">
    <source>
        <dbReference type="ARBA" id="ARBA00022519"/>
    </source>
</evidence>
<dbReference type="InterPro" id="IPR003660">
    <property type="entry name" value="HAMP_dom"/>
</dbReference>
<dbReference type="RefSeq" id="WP_055065228.1">
    <property type="nucleotide sequence ID" value="NZ_LBGP01000021.1"/>
</dbReference>
<evidence type="ECO:0000256" key="10">
    <source>
        <dbReference type="ARBA" id="ARBA00022777"/>
    </source>
</evidence>
<evidence type="ECO:0000313" key="21">
    <source>
        <dbReference type="Proteomes" id="UP000050491"/>
    </source>
</evidence>
<proteinExistence type="predicted"/>
<keyword evidence="7" id="KW-0808">Transferase</keyword>
<dbReference type="PIRSF" id="PIRSF037119">
    <property type="entry name" value="STHK_PgtB"/>
    <property type="match status" value="1"/>
</dbReference>
<comment type="caution">
    <text evidence="20">The sequence shown here is derived from an EMBL/GenBank/DDBJ whole genome shotgun (WGS) entry which is preliminary data.</text>
</comment>
<protein>
    <recommendedName>
        <fullName evidence="15">C4-dicarboxylate transport sensor protein DctB</fullName>
        <ecNumber evidence="3">2.7.13.3</ecNumber>
    </recommendedName>
</protein>
<dbReference type="Gene3D" id="1.10.287.130">
    <property type="match status" value="1"/>
</dbReference>
<gene>
    <name evidence="20" type="ORF">XV92_16485</name>
</gene>
<evidence type="ECO:0000256" key="4">
    <source>
        <dbReference type="ARBA" id="ARBA00022475"/>
    </source>
</evidence>
<dbReference type="OrthoDB" id="9772100at2"/>
<dbReference type="FunFam" id="1.10.287.130:FF:000049">
    <property type="entry name" value="C4-dicarboxylate transport sensor protein DctB"/>
    <property type="match status" value="1"/>
</dbReference>
<evidence type="ECO:0000256" key="13">
    <source>
        <dbReference type="ARBA" id="ARBA00023012"/>
    </source>
</evidence>
<keyword evidence="11" id="KW-0067">ATP-binding</keyword>
<dbReference type="CDD" id="cd06225">
    <property type="entry name" value="HAMP"/>
    <property type="match status" value="1"/>
</dbReference>